<accession>S9UUA1</accession>
<evidence type="ECO:0000313" key="2">
    <source>
        <dbReference type="EMBL" id="EPY34517.1"/>
    </source>
</evidence>
<evidence type="ECO:0000313" key="3">
    <source>
        <dbReference type="Proteomes" id="UP000015354"/>
    </source>
</evidence>
<dbReference type="EMBL" id="ATMH01001546">
    <property type="protein sequence ID" value="EPY34517.1"/>
    <property type="molecule type" value="Genomic_DNA"/>
</dbReference>
<sequence length="188" mass="21020">MEAVDLFVKSLSAPSNYEEEATQENGFVIPYSTTDDYADFTALEAILDDEINRLQEAFLACAVSDQAPSKAASEAGSRRPSVAGDAAPPSARSPRGDEDRAQRRRRLLLRLLFLTLHVGRLEALCHIDEIHEDADQVVAAAEELKEEVAQLWQWVTLEHRPYVLSAEEREEWRFILETYIGAPFCAAA</sequence>
<reference evidence="2 3" key="1">
    <citation type="journal article" date="2013" name="PLoS ONE">
        <title>Predicting the Proteins of Angomonas deanei, Strigomonas culicis and Their Respective Endosymbionts Reveals New Aspects of the Trypanosomatidae Family.</title>
        <authorList>
            <person name="Motta M.C."/>
            <person name="Martins A.C."/>
            <person name="de Souza S.S."/>
            <person name="Catta-Preta C.M."/>
            <person name="Silva R."/>
            <person name="Klein C.C."/>
            <person name="de Almeida L.G."/>
            <person name="de Lima Cunha O."/>
            <person name="Ciapina L.P."/>
            <person name="Brocchi M."/>
            <person name="Colabardini A.C."/>
            <person name="de Araujo Lima B."/>
            <person name="Machado C.R."/>
            <person name="de Almeida Soares C.M."/>
            <person name="Probst C.M."/>
            <person name="de Menezes C.B."/>
            <person name="Thompson C.E."/>
            <person name="Bartholomeu D.C."/>
            <person name="Gradia D.F."/>
            <person name="Pavoni D.P."/>
            <person name="Grisard E.C."/>
            <person name="Fantinatti-Garboggini F."/>
            <person name="Marchini F.K."/>
            <person name="Rodrigues-Luiz G.F."/>
            <person name="Wagner G."/>
            <person name="Goldman G.H."/>
            <person name="Fietto J.L."/>
            <person name="Elias M.C."/>
            <person name="Goldman M.H."/>
            <person name="Sagot M.F."/>
            <person name="Pereira M."/>
            <person name="Stoco P.H."/>
            <person name="de Mendonca-Neto R.P."/>
            <person name="Teixeira S.M."/>
            <person name="Maciel T.E."/>
            <person name="de Oliveira Mendes T.A."/>
            <person name="Urmenyi T.P."/>
            <person name="de Souza W."/>
            <person name="Schenkman S."/>
            <person name="de Vasconcelos A.T."/>
        </authorList>
    </citation>
    <scope>NUCLEOTIDE SEQUENCE [LARGE SCALE GENOMIC DNA]</scope>
</reference>
<name>S9UUA1_9TRYP</name>
<organism evidence="2 3">
    <name type="scientific">Strigomonas culicis</name>
    <dbReference type="NCBI Taxonomy" id="28005"/>
    <lineage>
        <taxon>Eukaryota</taxon>
        <taxon>Discoba</taxon>
        <taxon>Euglenozoa</taxon>
        <taxon>Kinetoplastea</taxon>
        <taxon>Metakinetoplastina</taxon>
        <taxon>Trypanosomatida</taxon>
        <taxon>Trypanosomatidae</taxon>
        <taxon>Strigomonadinae</taxon>
        <taxon>Strigomonas</taxon>
    </lineage>
</organism>
<dbReference type="OrthoDB" id="247938at2759"/>
<evidence type="ECO:0000256" key="1">
    <source>
        <dbReference type="SAM" id="MobiDB-lite"/>
    </source>
</evidence>
<dbReference type="AlphaFoldDB" id="S9UUA1"/>
<proteinExistence type="predicted"/>
<keyword evidence="3" id="KW-1185">Reference proteome</keyword>
<comment type="caution">
    <text evidence="2">The sequence shown here is derived from an EMBL/GenBank/DDBJ whole genome shotgun (WGS) entry which is preliminary data.</text>
</comment>
<gene>
    <name evidence="2" type="ORF">STCU_01546</name>
</gene>
<feature type="region of interest" description="Disordered" evidence="1">
    <location>
        <begin position="70"/>
        <end position="99"/>
    </location>
</feature>
<protein>
    <submittedName>
        <fullName evidence="2">Uncharacterized protein</fullName>
    </submittedName>
</protein>
<dbReference type="Proteomes" id="UP000015354">
    <property type="component" value="Unassembled WGS sequence"/>
</dbReference>